<protein>
    <submittedName>
        <fullName evidence="1">Uncharacterized protein</fullName>
    </submittedName>
</protein>
<dbReference type="AlphaFoldDB" id="A0AAV5VSL9"/>
<gene>
    <name evidence="1" type="ORF">PFISCL1PPCAC_13984</name>
</gene>
<feature type="non-terminal residue" evidence="1">
    <location>
        <position position="83"/>
    </location>
</feature>
<comment type="caution">
    <text evidence="1">The sequence shown here is derived from an EMBL/GenBank/DDBJ whole genome shotgun (WGS) entry which is preliminary data.</text>
</comment>
<reference evidence="1" key="1">
    <citation type="submission" date="2023-10" db="EMBL/GenBank/DDBJ databases">
        <title>Genome assembly of Pristionchus species.</title>
        <authorList>
            <person name="Yoshida K."/>
            <person name="Sommer R.J."/>
        </authorList>
    </citation>
    <scope>NUCLEOTIDE SEQUENCE</scope>
    <source>
        <strain evidence="1">RS5133</strain>
    </source>
</reference>
<keyword evidence="2" id="KW-1185">Reference proteome</keyword>
<organism evidence="1 2">
    <name type="scientific">Pristionchus fissidentatus</name>
    <dbReference type="NCBI Taxonomy" id="1538716"/>
    <lineage>
        <taxon>Eukaryota</taxon>
        <taxon>Metazoa</taxon>
        <taxon>Ecdysozoa</taxon>
        <taxon>Nematoda</taxon>
        <taxon>Chromadorea</taxon>
        <taxon>Rhabditida</taxon>
        <taxon>Rhabditina</taxon>
        <taxon>Diplogasteromorpha</taxon>
        <taxon>Diplogasteroidea</taxon>
        <taxon>Neodiplogasteridae</taxon>
        <taxon>Pristionchus</taxon>
    </lineage>
</organism>
<evidence type="ECO:0000313" key="2">
    <source>
        <dbReference type="Proteomes" id="UP001432322"/>
    </source>
</evidence>
<dbReference type="Proteomes" id="UP001432322">
    <property type="component" value="Unassembled WGS sequence"/>
</dbReference>
<evidence type="ECO:0000313" key="1">
    <source>
        <dbReference type="EMBL" id="GMT22687.1"/>
    </source>
</evidence>
<name>A0AAV5VSL9_9BILA</name>
<dbReference type="EMBL" id="BTSY01000004">
    <property type="protein sequence ID" value="GMT22687.1"/>
    <property type="molecule type" value="Genomic_DNA"/>
</dbReference>
<accession>A0AAV5VSL9</accession>
<proteinExistence type="predicted"/>
<sequence>TTLFLLSFPISSILSIREFRPKAHILISSLLLLPFPLRPSVTTLALGPQNRQRCGFCSLLLPPVDLPSSFYENSGLGPIESQI</sequence>
<feature type="non-terminal residue" evidence="1">
    <location>
        <position position="1"/>
    </location>
</feature>